<dbReference type="Pfam" id="PF14183">
    <property type="entry name" value="YwpF"/>
    <property type="match status" value="1"/>
</dbReference>
<dbReference type="InterPro" id="IPR025573">
    <property type="entry name" value="YwpF"/>
</dbReference>
<evidence type="ECO:0000313" key="1">
    <source>
        <dbReference type="EMBL" id="MBB5174492.1"/>
    </source>
</evidence>
<evidence type="ECO:0008006" key="3">
    <source>
        <dbReference type="Google" id="ProtNLM"/>
    </source>
</evidence>
<keyword evidence="2" id="KW-1185">Reference proteome</keyword>
<proteinExistence type="predicted"/>
<organism evidence="1 2">
    <name type="scientific">Texcoconibacillus texcoconensis</name>
    <dbReference type="NCBI Taxonomy" id="1095777"/>
    <lineage>
        <taxon>Bacteria</taxon>
        <taxon>Bacillati</taxon>
        <taxon>Bacillota</taxon>
        <taxon>Bacilli</taxon>
        <taxon>Bacillales</taxon>
        <taxon>Bacillaceae</taxon>
        <taxon>Texcoconibacillus</taxon>
    </lineage>
</organism>
<evidence type="ECO:0000313" key="2">
    <source>
        <dbReference type="Proteomes" id="UP000551878"/>
    </source>
</evidence>
<gene>
    <name evidence="1" type="ORF">HNQ41_002707</name>
</gene>
<dbReference type="Proteomes" id="UP000551878">
    <property type="component" value="Unassembled WGS sequence"/>
</dbReference>
<name>A0A840QSK2_9BACI</name>
<dbReference type="RefSeq" id="WP_184664908.1">
    <property type="nucleotide sequence ID" value="NZ_JACHHB010000013.1"/>
</dbReference>
<dbReference type="AlphaFoldDB" id="A0A840QSK2"/>
<comment type="caution">
    <text evidence="1">The sequence shown here is derived from an EMBL/GenBank/DDBJ whole genome shotgun (WGS) entry which is preliminary data.</text>
</comment>
<reference evidence="1 2" key="1">
    <citation type="submission" date="2020-08" db="EMBL/GenBank/DDBJ databases">
        <title>Genomic Encyclopedia of Type Strains, Phase IV (KMG-IV): sequencing the most valuable type-strain genomes for metagenomic binning, comparative biology and taxonomic classification.</title>
        <authorList>
            <person name="Goeker M."/>
        </authorList>
    </citation>
    <scope>NUCLEOTIDE SEQUENCE [LARGE SCALE GENOMIC DNA]</scope>
    <source>
        <strain evidence="1 2">DSM 24696</strain>
    </source>
</reference>
<protein>
    <recommendedName>
        <fullName evidence="3">YwpF-like protein</fullName>
    </recommendedName>
</protein>
<accession>A0A840QSK2</accession>
<dbReference type="EMBL" id="JACHHB010000013">
    <property type="protein sequence ID" value="MBB5174492.1"/>
    <property type="molecule type" value="Genomic_DNA"/>
</dbReference>
<sequence length="180" mass="20994">MKTFRLCSFMILFDEDHDRKEAIQSKTIPLDDGLIINKEEAKKDWLIEVVVSPDWRSFFEEYENSEQPFMAEVTITKKTNDPATIVCTVRSIHELNENISVLMDGVLVVKKDDLSDMLLKNLLEEGYQGQSLFQEYKHRKRNRGQAIQGILTNAYEQVKDQGYYTPQDVTKNEDDQNNDH</sequence>